<feature type="signal peptide" evidence="1">
    <location>
        <begin position="1"/>
        <end position="17"/>
    </location>
</feature>
<keyword evidence="1" id="KW-0732">Signal</keyword>
<dbReference type="PANTHER" id="PTHR11008:SF29">
    <property type="entry name" value="IP17226P"/>
    <property type="match status" value="1"/>
</dbReference>
<dbReference type="EMBL" id="OV121136">
    <property type="protein sequence ID" value="CAH0557910.1"/>
    <property type="molecule type" value="Genomic_DNA"/>
</dbReference>
<dbReference type="Proteomes" id="UP001154078">
    <property type="component" value="Chromosome 5"/>
</dbReference>
<keyword evidence="3" id="KW-1185">Reference proteome</keyword>
<name>A0A9P0B5J3_BRAAE</name>
<evidence type="ECO:0000313" key="2">
    <source>
        <dbReference type="EMBL" id="CAH0557910.1"/>
    </source>
</evidence>
<dbReference type="InterPro" id="IPR020234">
    <property type="entry name" value="Mite_allergen_group-7"/>
</dbReference>
<accession>A0A9P0B5J3</accession>
<dbReference type="AlphaFoldDB" id="A0A9P0B5J3"/>
<dbReference type="Gene3D" id="3.15.10.50">
    <property type="match status" value="2"/>
</dbReference>
<evidence type="ECO:0000313" key="3">
    <source>
        <dbReference type="Proteomes" id="UP001154078"/>
    </source>
</evidence>
<organism evidence="2 3">
    <name type="scientific">Brassicogethes aeneus</name>
    <name type="common">Rape pollen beetle</name>
    <name type="synonym">Meligethes aeneus</name>
    <dbReference type="NCBI Taxonomy" id="1431903"/>
    <lineage>
        <taxon>Eukaryota</taxon>
        <taxon>Metazoa</taxon>
        <taxon>Ecdysozoa</taxon>
        <taxon>Arthropoda</taxon>
        <taxon>Hexapoda</taxon>
        <taxon>Insecta</taxon>
        <taxon>Pterygota</taxon>
        <taxon>Neoptera</taxon>
        <taxon>Endopterygota</taxon>
        <taxon>Coleoptera</taxon>
        <taxon>Polyphaga</taxon>
        <taxon>Cucujiformia</taxon>
        <taxon>Nitidulidae</taxon>
        <taxon>Meligethinae</taxon>
        <taxon>Brassicogethes</taxon>
    </lineage>
</organism>
<dbReference type="InterPro" id="IPR038602">
    <property type="entry name" value="Mite_allergen_7_sf"/>
</dbReference>
<dbReference type="Pfam" id="PF16984">
    <property type="entry name" value="Grp7_allergen"/>
    <property type="match status" value="2"/>
</dbReference>
<dbReference type="OrthoDB" id="6419576at2759"/>
<evidence type="ECO:0000256" key="1">
    <source>
        <dbReference type="SAM" id="SignalP"/>
    </source>
</evidence>
<protein>
    <submittedName>
        <fullName evidence="2">Uncharacterized protein</fullName>
    </submittedName>
</protein>
<gene>
    <name evidence="2" type="ORF">MELIAE_LOCUS8508</name>
</gene>
<dbReference type="PANTHER" id="PTHR11008">
    <property type="entry name" value="PROTEIN TAKEOUT-LIKE PROTEIN"/>
    <property type="match status" value="1"/>
</dbReference>
<proteinExistence type="predicted"/>
<reference evidence="2" key="1">
    <citation type="submission" date="2021-12" db="EMBL/GenBank/DDBJ databases">
        <authorList>
            <person name="King R."/>
        </authorList>
    </citation>
    <scope>NUCLEOTIDE SEQUENCE</scope>
</reference>
<dbReference type="GO" id="GO:0005615">
    <property type="term" value="C:extracellular space"/>
    <property type="evidence" value="ECO:0007669"/>
    <property type="project" value="TreeGrafter"/>
</dbReference>
<sequence>MKWLIVVAFCLFSSAFAFEKNLQFDGHRDIVDRLKEELVNPKLGVSGVSAIINEYADRLLANLDKKITNSSLDPLDIPGYDQKFLGEETKLSKGKLHGLSTLHRYKDCIITYERTEDVLTVQIPIQFNDISFTYDYLIKVILIPYKGGVTGKMTNFRMNYVFSLDLNTYHVALKTSEITHSGFKKFNSLYRITMKFLVFFVACIALAKANYAELISQKYESSTFEIPQDVAEDFLVLARAAEQGLESGTSAVINNYTDRLLLNIGKFIVHSGMDPMELPELNQKLIPVGHFYLTEGWLQDTSTIGRYGDVIVSYSHDKKFSIEMPLLFDDLQLTYNYKVKVGLVSYKGEVLGKIKNLKMKAILDFDFNTYQASLKKFDMTKTGTLTLKFTGNVLVDWLVNAMSSAVSLLLHPIITRIMTNLVKLPLESVVSMVNNLINSILFPATTTLAPVLL</sequence>
<feature type="chain" id="PRO_5040206398" evidence="1">
    <location>
        <begin position="18"/>
        <end position="453"/>
    </location>
</feature>